<feature type="region of interest" description="Disordered" evidence="2">
    <location>
        <begin position="1"/>
        <end position="55"/>
    </location>
</feature>
<dbReference type="InterPro" id="IPR000198">
    <property type="entry name" value="RhoGAP_dom"/>
</dbReference>
<dbReference type="PROSITE" id="PS50003">
    <property type="entry name" value="PH_DOMAIN"/>
    <property type="match status" value="1"/>
</dbReference>
<dbReference type="InterPro" id="IPR050729">
    <property type="entry name" value="Rho-GAP"/>
</dbReference>
<feature type="region of interest" description="Disordered" evidence="2">
    <location>
        <begin position="862"/>
        <end position="922"/>
    </location>
</feature>
<feature type="region of interest" description="Disordered" evidence="2">
    <location>
        <begin position="262"/>
        <end position="282"/>
    </location>
</feature>
<dbReference type="PROSITE" id="PS50195">
    <property type="entry name" value="PX"/>
    <property type="match status" value="1"/>
</dbReference>
<organism evidence="6 7">
    <name type="scientific">Rickenella mellea</name>
    <dbReference type="NCBI Taxonomy" id="50990"/>
    <lineage>
        <taxon>Eukaryota</taxon>
        <taxon>Fungi</taxon>
        <taxon>Dikarya</taxon>
        <taxon>Basidiomycota</taxon>
        <taxon>Agaricomycotina</taxon>
        <taxon>Agaricomycetes</taxon>
        <taxon>Hymenochaetales</taxon>
        <taxon>Rickenellaceae</taxon>
        <taxon>Rickenella</taxon>
    </lineage>
</organism>
<feature type="compositionally biased region" description="Low complexity" evidence="2">
    <location>
        <begin position="1423"/>
        <end position="1440"/>
    </location>
</feature>
<feature type="compositionally biased region" description="Low complexity" evidence="2">
    <location>
        <begin position="338"/>
        <end position="352"/>
    </location>
</feature>
<dbReference type="FunFam" id="2.30.29.30:FF:000452">
    <property type="entry name" value="Rho GTPase activator (Bem3)"/>
    <property type="match status" value="1"/>
</dbReference>
<dbReference type="SMART" id="SM00233">
    <property type="entry name" value="PH"/>
    <property type="match status" value="1"/>
</dbReference>
<dbReference type="SUPFAM" id="SSF50729">
    <property type="entry name" value="PH domain-like"/>
    <property type="match status" value="1"/>
</dbReference>
<feature type="compositionally biased region" description="Polar residues" evidence="2">
    <location>
        <begin position="941"/>
        <end position="951"/>
    </location>
</feature>
<feature type="compositionally biased region" description="Polar residues" evidence="2">
    <location>
        <begin position="191"/>
        <end position="203"/>
    </location>
</feature>
<feature type="compositionally biased region" description="Polar residues" evidence="2">
    <location>
        <begin position="535"/>
        <end position="583"/>
    </location>
</feature>
<protein>
    <submittedName>
        <fullName evidence="6">RhoGAP-domain-containing protein</fullName>
    </submittedName>
</protein>
<feature type="region of interest" description="Disordered" evidence="2">
    <location>
        <begin position="312"/>
        <end position="371"/>
    </location>
</feature>
<gene>
    <name evidence="6" type="ORF">BD410DRAFT_786905</name>
</gene>
<feature type="compositionally biased region" description="Low complexity" evidence="2">
    <location>
        <begin position="211"/>
        <end position="242"/>
    </location>
</feature>
<feature type="compositionally biased region" description="Acidic residues" evidence="2">
    <location>
        <begin position="1391"/>
        <end position="1400"/>
    </location>
</feature>
<evidence type="ECO:0000259" key="5">
    <source>
        <dbReference type="PROSITE" id="PS50238"/>
    </source>
</evidence>
<name>A0A4Y7Q8Y5_9AGAM</name>
<dbReference type="GO" id="GO:0035091">
    <property type="term" value="F:phosphatidylinositol binding"/>
    <property type="evidence" value="ECO:0007669"/>
    <property type="project" value="InterPro"/>
</dbReference>
<dbReference type="PANTHER" id="PTHR23176:SF129">
    <property type="entry name" value="RHO GTPASE ACTIVATING PROTEIN AT 16F, ISOFORM E-RELATED"/>
    <property type="match status" value="1"/>
</dbReference>
<dbReference type="InterPro" id="IPR011993">
    <property type="entry name" value="PH-like_dom_sf"/>
</dbReference>
<dbReference type="Gene3D" id="1.10.555.10">
    <property type="entry name" value="Rho GTPase activation protein"/>
    <property type="match status" value="1"/>
</dbReference>
<feature type="domain" description="Rho-GAP" evidence="5">
    <location>
        <begin position="1155"/>
        <end position="1344"/>
    </location>
</feature>
<feature type="region of interest" description="Disordered" evidence="2">
    <location>
        <begin position="938"/>
        <end position="1129"/>
    </location>
</feature>
<dbReference type="GO" id="GO:0005096">
    <property type="term" value="F:GTPase activator activity"/>
    <property type="evidence" value="ECO:0007669"/>
    <property type="project" value="UniProtKB-KW"/>
</dbReference>
<dbReference type="SUPFAM" id="SSF64268">
    <property type="entry name" value="PX domain"/>
    <property type="match status" value="1"/>
</dbReference>
<feature type="region of interest" description="Disordered" evidence="2">
    <location>
        <begin position="412"/>
        <end position="590"/>
    </location>
</feature>
<dbReference type="Pfam" id="PF00620">
    <property type="entry name" value="RhoGAP"/>
    <property type="match status" value="1"/>
</dbReference>
<reference evidence="6 7" key="1">
    <citation type="submission" date="2018-06" db="EMBL/GenBank/DDBJ databases">
        <title>A transcriptomic atlas of mushroom development highlights an independent origin of complex multicellularity.</title>
        <authorList>
            <consortium name="DOE Joint Genome Institute"/>
            <person name="Krizsan K."/>
            <person name="Almasi E."/>
            <person name="Merenyi Z."/>
            <person name="Sahu N."/>
            <person name="Viragh M."/>
            <person name="Koszo T."/>
            <person name="Mondo S."/>
            <person name="Kiss B."/>
            <person name="Balint B."/>
            <person name="Kues U."/>
            <person name="Barry K."/>
            <person name="Hegedus J.C."/>
            <person name="Henrissat B."/>
            <person name="Johnson J."/>
            <person name="Lipzen A."/>
            <person name="Ohm R."/>
            <person name="Nagy I."/>
            <person name="Pangilinan J."/>
            <person name="Yan J."/>
            <person name="Xiong Y."/>
            <person name="Grigoriev I.V."/>
            <person name="Hibbett D.S."/>
            <person name="Nagy L.G."/>
        </authorList>
    </citation>
    <scope>NUCLEOTIDE SEQUENCE [LARGE SCALE GENOMIC DNA]</scope>
    <source>
        <strain evidence="6 7">SZMC22713</strain>
    </source>
</reference>
<dbReference type="CDD" id="cd13277">
    <property type="entry name" value="PH_Bem3"/>
    <property type="match status" value="1"/>
</dbReference>
<feature type="region of interest" description="Disordered" evidence="2">
    <location>
        <begin position="121"/>
        <end position="248"/>
    </location>
</feature>
<feature type="compositionally biased region" description="Basic and acidic residues" evidence="2">
    <location>
        <begin position="145"/>
        <end position="154"/>
    </location>
</feature>
<evidence type="ECO:0000313" key="7">
    <source>
        <dbReference type="Proteomes" id="UP000294933"/>
    </source>
</evidence>
<feature type="region of interest" description="Disordered" evidence="2">
    <location>
        <begin position="1342"/>
        <end position="1517"/>
    </location>
</feature>
<evidence type="ECO:0000313" key="6">
    <source>
        <dbReference type="EMBL" id="TDL23658.1"/>
    </source>
</evidence>
<feature type="compositionally biased region" description="Polar residues" evidence="2">
    <location>
        <begin position="312"/>
        <end position="337"/>
    </location>
</feature>
<dbReference type="CDD" id="cd06093">
    <property type="entry name" value="PX_domain"/>
    <property type="match status" value="1"/>
</dbReference>
<feature type="compositionally biased region" description="Basic and acidic residues" evidence="2">
    <location>
        <begin position="454"/>
        <end position="469"/>
    </location>
</feature>
<dbReference type="PANTHER" id="PTHR23176">
    <property type="entry name" value="RHO/RAC/CDC GTPASE-ACTIVATING PROTEIN"/>
    <property type="match status" value="1"/>
</dbReference>
<dbReference type="VEuPathDB" id="FungiDB:BD410DRAFT_786905"/>
<dbReference type="InterPro" id="IPR001849">
    <property type="entry name" value="PH_domain"/>
</dbReference>
<dbReference type="GO" id="GO:0007165">
    <property type="term" value="P:signal transduction"/>
    <property type="evidence" value="ECO:0007669"/>
    <property type="project" value="InterPro"/>
</dbReference>
<dbReference type="Pfam" id="PF00787">
    <property type="entry name" value="PX"/>
    <property type="match status" value="1"/>
</dbReference>
<dbReference type="InterPro" id="IPR036871">
    <property type="entry name" value="PX_dom_sf"/>
</dbReference>
<dbReference type="PROSITE" id="PS50238">
    <property type="entry name" value="RHOGAP"/>
    <property type="match status" value="1"/>
</dbReference>
<dbReference type="Gene3D" id="3.30.1520.10">
    <property type="entry name" value="Phox-like domain"/>
    <property type="match status" value="1"/>
</dbReference>
<dbReference type="Proteomes" id="UP000294933">
    <property type="component" value="Unassembled WGS sequence"/>
</dbReference>
<feature type="compositionally biased region" description="Low complexity" evidence="2">
    <location>
        <begin position="980"/>
        <end position="1001"/>
    </location>
</feature>
<feature type="compositionally biased region" description="Polar residues" evidence="2">
    <location>
        <begin position="1447"/>
        <end position="1468"/>
    </location>
</feature>
<dbReference type="STRING" id="50990.A0A4Y7Q8Y5"/>
<dbReference type="SUPFAM" id="SSF48350">
    <property type="entry name" value="GTPase activation domain, GAP"/>
    <property type="match status" value="1"/>
</dbReference>
<dbReference type="Pfam" id="PF00169">
    <property type="entry name" value="PH"/>
    <property type="match status" value="1"/>
</dbReference>
<feature type="domain" description="PX" evidence="4">
    <location>
        <begin position="617"/>
        <end position="732"/>
    </location>
</feature>
<feature type="compositionally biased region" description="Low complexity" evidence="2">
    <location>
        <begin position="1066"/>
        <end position="1077"/>
    </location>
</feature>
<keyword evidence="1" id="KW-0343">GTPase activation</keyword>
<evidence type="ECO:0000256" key="2">
    <source>
        <dbReference type="SAM" id="MobiDB-lite"/>
    </source>
</evidence>
<evidence type="ECO:0000259" key="3">
    <source>
        <dbReference type="PROSITE" id="PS50003"/>
    </source>
</evidence>
<feature type="compositionally biased region" description="Polar residues" evidence="2">
    <location>
        <begin position="432"/>
        <end position="442"/>
    </location>
</feature>
<keyword evidence="7" id="KW-1185">Reference proteome</keyword>
<dbReference type="InterPro" id="IPR008936">
    <property type="entry name" value="Rho_GTPase_activation_prot"/>
</dbReference>
<feature type="domain" description="PH" evidence="3">
    <location>
        <begin position="739"/>
        <end position="850"/>
    </location>
</feature>
<dbReference type="InterPro" id="IPR001683">
    <property type="entry name" value="PX_dom"/>
</dbReference>
<proteinExistence type="predicted"/>
<dbReference type="GO" id="GO:0005737">
    <property type="term" value="C:cytoplasm"/>
    <property type="evidence" value="ECO:0007669"/>
    <property type="project" value="TreeGrafter"/>
</dbReference>
<dbReference type="EMBL" id="ML170169">
    <property type="protein sequence ID" value="TDL23658.1"/>
    <property type="molecule type" value="Genomic_DNA"/>
</dbReference>
<sequence>MDFSTQRPHPSPSSSVMSRTLPSTLSPATTRLNTSVSNSSLAVPSGSSPHSGTAVTIDAALAPHLNAQNPPQAALESILAERNTLSSQNAQLWKLIEKQRSAYGQMLKELERIRAERDLYKSKLHPMPSSEHRRLKGSSSTSHMHARDVEKDQSSPEFPSPGPSMTNGNPRAGMVRHKSDDPTTPRKATLSVESSSRGQAVTPSRSHDQSRSNSSSMHSSTSSLGTPSGGSRNPPPVVNQNQANSHHPSPINVAVAAVNGSRVTGSPLSTSPPPLEGTPGLQQTVARPAAPAELPILTTIKPLNVIHKSANSSPATTTVPLNPFTSPTATTTGSNGNSIPSHTHASHTSSGSVISLPPMGNTTGLALPDFSRKDLSRESRITLPDEARRYIANMGDSPLPSPQLGSQIPVPARVEESSNGRPHPLSAVSEEGQYSSAKTSPQPFLDLDDDESENDTRHSEDTSHGERSVGAESDSDGTDVDEPKRNNAGSSNGGSGSSRPQQQKLRKAPATADQFPLPPATFAGRSPTTPTTPTNPAHVTNPSWSSSINMTPTPSTATSITVVGPNGTATAGSSNGHTGSSGPTPARPLRDSFLTPLWDPPAATFRQMPLLDTDLKNATAQVIGSHIRANDKGKEVLSFVISVGVIGKDGWTIEKFYSDVLALDSRLRQRCSRNTVKKIAPLPDNKLFKDHAPAKVDQRKKILQTYLQSIIDLPIKDKNEIIVFFSSDVMRERTPVTQNGYKEGYLTKRGKNFGGWKTRYFVLQGPVLEYYESRGGTHLGSIVITGAQIGRQQKGGDKRGDADDENEYRHAFLIIEAKKGPAGAHPRHVLCAESDEERDSWVEVLVRYVMGTYNDDPGTAVLQFGSSGGGPYQNGSSQASMSSSSLPSYEAARRYPSRGSSKEDFAKTPTAPTNPIPISKLSLDSGTSKFFQAAPLPDEMSASSPAKSSLGPSPIDRPPGSTVPFSDSQTAKKLLERGQNSSPNSDEPLSSSLPSSSPLDNVGRQSVEQRANSELGHYPDLLEHQAAGRSSADQRRGKKERLRASYHPTLGTVKSSPTTDRPRTPEPTSSSSNPPSSAVKADSNDKVKISGPLSGAPIPAGYKFGAKDTPPEASSSSSNERDRKAKSRTFWGFGRQNDKTAAHPPSFTPRAVFGVPLQESLAVAQIANLPAIAFRCIQYLEAKKADQEEGIYRLNGSSAVIKSLKDRFNAEGDVDLLASDEFWDPNAIAGLLKSFLRELPTSILTRDLHMRFLGVIDFVDAQERVKELSELVSQLPLANYSLLRALTAHLILIVQNSNVNKMTVRNVGIVFSPTLGIPAGVFSLMLGEFNRVFNVDGDGVDSAAEEEPAADDSSHHRLSGLSRRNSRQYTDAAADQLLGLSGRKLPTTDEGQSDDGEGDEISIHEESGTEGDTEATHSSTVESSADSGGASPSSGAYGDYLHPHNPPQSATSEVTVTSPKTSRASNVAASRGLNINVAAERRRSRLTIGLPTSPRPIHRSESQTPTSEVPSPVHTPK</sequence>
<feature type="compositionally biased region" description="Polar residues" evidence="2">
    <location>
        <begin position="1003"/>
        <end position="1012"/>
    </location>
</feature>
<evidence type="ECO:0000259" key="4">
    <source>
        <dbReference type="PROSITE" id="PS50195"/>
    </source>
</evidence>
<dbReference type="OrthoDB" id="185175at2759"/>
<accession>A0A4Y7Q8Y5</accession>
<evidence type="ECO:0000256" key="1">
    <source>
        <dbReference type="ARBA" id="ARBA00022468"/>
    </source>
</evidence>
<dbReference type="Gene3D" id="2.30.29.30">
    <property type="entry name" value="Pleckstrin-homology domain (PH domain)/Phosphotyrosine-binding domain (PTB)"/>
    <property type="match status" value="1"/>
</dbReference>
<feature type="compositionally biased region" description="Low complexity" evidence="2">
    <location>
        <begin position="876"/>
        <end position="888"/>
    </location>
</feature>
<feature type="compositionally biased region" description="Polar residues" evidence="2">
    <location>
        <begin position="1"/>
        <end position="54"/>
    </location>
</feature>
<dbReference type="SMART" id="SM00324">
    <property type="entry name" value="RhoGAP"/>
    <property type="match status" value="1"/>
</dbReference>